<accession>A0A0D7B5U5</accession>
<dbReference type="PANTHER" id="PTHR28060">
    <property type="entry name" value="ATP SYNTHASE SUBUNIT J, MITOCHONDRIAL"/>
    <property type="match status" value="1"/>
</dbReference>
<organism evidence="1 2">
    <name type="scientific">Cylindrobasidium torrendii FP15055 ss-10</name>
    <dbReference type="NCBI Taxonomy" id="1314674"/>
    <lineage>
        <taxon>Eukaryota</taxon>
        <taxon>Fungi</taxon>
        <taxon>Dikarya</taxon>
        <taxon>Basidiomycota</taxon>
        <taxon>Agaricomycotina</taxon>
        <taxon>Agaricomycetes</taxon>
        <taxon>Agaricomycetidae</taxon>
        <taxon>Agaricales</taxon>
        <taxon>Marasmiineae</taxon>
        <taxon>Physalacriaceae</taxon>
        <taxon>Cylindrobasidium</taxon>
    </lineage>
</organism>
<dbReference type="OrthoDB" id="5520611at2759"/>
<reference evidence="1 2" key="1">
    <citation type="journal article" date="2015" name="Fungal Genet. Biol.">
        <title>Evolution of novel wood decay mechanisms in Agaricales revealed by the genome sequences of Fistulina hepatica and Cylindrobasidium torrendii.</title>
        <authorList>
            <person name="Floudas D."/>
            <person name="Held B.W."/>
            <person name="Riley R."/>
            <person name="Nagy L.G."/>
            <person name="Koehler G."/>
            <person name="Ransdell A.S."/>
            <person name="Younus H."/>
            <person name="Chow J."/>
            <person name="Chiniquy J."/>
            <person name="Lipzen A."/>
            <person name="Tritt A."/>
            <person name="Sun H."/>
            <person name="Haridas S."/>
            <person name="LaButti K."/>
            <person name="Ohm R.A."/>
            <person name="Kues U."/>
            <person name="Blanchette R.A."/>
            <person name="Grigoriev I.V."/>
            <person name="Minto R.E."/>
            <person name="Hibbett D.S."/>
        </authorList>
    </citation>
    <scope>NUCLEOTIDE SEQUENCE [LARGE SCALE GENOMIC DNA]</scope>
    <source>
        <strain evidence="1 2">FP15055 ss-10</strain>
    </source>
</reference>
<keyword evidence="2" id="KW-1185">Reference proteome</keyword>
<evidence type="ECO:0008006" key="3">
    <source>
        <dbReference type="Google" id="ProtNLM"/>
    </source>
</evidence>
<protein>
    <recommendedName>
        <fullName evidence="3">ATPase, F0 complex, subunit J</fullName>
    </recommendedName>
</protein>
<dbReference type="EMBL" id="KN880572">
    <property type="protein sequence ID" value="KIY65928.1"/>
    <property type="molecule type" value="Genomic_DNA"/>
</dbReference>
<dbReference type="AlphaFoldDB" id="A0A0D7B5U5"/>
<sequence>MAFLGLRKWPTPALQVWKPLWPFVTAGFITMYGVSKIQDLAVRSPEYAKDPKNPYGALIAKEQEAAHH</sequence>
<dbReference type="PANTHER" id="PTHR28060:SF1">
    <property type="entry name" value="ATP SYNTHASE SUBUNIT J, MITOCHONDRIAL"/>
    <property type="match status" value="1"/>
</dbReference>
<dbReference type="GO" id="GO:0045259">
    <property type="term" value="C:proton-transporting ATP synthase complex"/>
    <property type="evidence" value="ECO:0007669"/>
    <property type="project" value="InterPro"/>
</dbReference>
<dbReference type="GO" id="GO:0046933">
    <property type="term" value="F:proton-transporting ATP synthase activity, rotational mechanism"/>
    <property type="evidence" value="ECO:0007669"/>
    <property type="project" value="TreeGrafter"/>
</dbReference>
<dbReference type="Pfam" id="PF04911">
    <property type="entry name" value="ATP-synt_J"/>
    <property type="match status" value="1"/>
</dbReference>
<dbReference type="STRING" id="1314674.A0A0D7B5U5"/>
<gene>
    <name evidence="1" type="ORF">CYLTODRAFT_355991</name>
</gene>
<evidence type="ECO:0000313" key="1">
    <source>
        <dbReference type="EMBL" id="KIY65928.1"/>
    </source>
</evidence>
<dbReference type="Proteomes" id="UP000054007">
    <property type="component" value="Unassembled WGS sequence"/>
</dbReference>
<dbReference type="InterPro" id="IPR006995">
    <property type="entry name" value="ATP_synth_F0_jsu"/>
</dbReference>
<name>A0A0D7B5U5_9AGAR</name>
<proteinExistence type="predicted"/>
<evidence type="ECO:0000313" key="2">
    <source>
        <dbReference type="Proteomes" id="UP000054007"/>
    </source>
</evidence>